<evidence type="ECO:0000259" key="9">
    <source>
        <dbReference type="PROSITE" id="PS50011"/>
    </source>
</evidence>
<keyword evidence="6 7" id="KW-0067">ATP-binding</keyword>
<dbReference type="CDD" id="cd14014">
    <property type="entry name" value="STKc_PknB_like"/>
    <property type="match status" value="1"/>
</dbReference>
<name>A0ABP8QNT5_9ACTN</name>
<feature type="transmembrane region" description="Helical" evidence="8">
    <location>
        <begin position="336"/>
        <end position="358"/>
    </location>
</feature>
<dbReference type="Gene3D" id="3.30.200.20">
    <property type="entry name" value="Phosphorylase Kinase, domain 1"/>
    <property type="match status" value="1"/>
</dbReference>
<keyword evidence="8" id="KW-1133">Transmembrane helix</keyword>
<dbReference type="SUPFAM" id="SSF109854">
    <property type="entry name" value="DinB/YfiT-like putative metalloenzymes"/>
    <property type="match status" value="1"/>
</dbReference>
<dbReference type="InterPro" id="IPR000719">
    <property type="entry name" value="Prot_kinase_dom"/>
</dbReference>
<evidence type="ECO:0000313" key="10">
    <source>
        <dbReference type="EMBL" id="GAA4506004.1"/>
    </source>
</evidence>
<comment type="caution">
    <text evidence="10">The sequence shown here is derived from an EMBL/GenBank/DDBJ whole genome shotgun (WGS) entry which is preliminary data.</text>
</comment>
<dbReference type="PROSITE" id="PS00107">
    <property type="entry name" value="PROTEIN_KINASE_ATP"/>
    <property type="match status" value="1"/>
</dbReference>
<evidence type="ECO:0000313" key="11">
    <source>
        <dbReference type="Proteomes" id="UP001500503"/>
    </source>
</evidence>
<keyword evidence="8" id="KW-0812">Transmembrane</keyword>
<reference evidence="11" key="1">
    <citation type="journal article" date="2019" name="Int. J. Syst. Evol. Microbiol.">
        <title>The Global Catalogue of Microorganisms (GCM) 10K type strain sequencing project: providing services to taxonomists for standard genome sequencing and annotation.</title>
        <authorList>
            <consortium name="The Broad Institute Genomics Platform"/>
            <consortium name="The Broad Institute Genome Sequencing Center for Infectious Disease"/>
            <person name="Wu L."/>
            <person name="Ma J."/>
        </authorList>
    </citation>
    <scope>NUCLEOTIDE SEQUENCE [LARGE SCALE GENOMIC DNA]</scope>
    <source>
        <strain evidence="11">JCM 17933</strain>
    </source>
</reference>
<sequence>MWWKYLEQIRDRFGGDTPPGELSLEAGLLLAQRYRLDAPIGAGGMGQVWRGVDLGLNRPIAIKILPAQMAQDPTGVTRFRREAESAAGLQHPGICSAFDIDTHGSVMFLVMELLQGTDLAKLLAANPGGLPIDQAVGLAEQITDALAAAHARGVVHRDIKPANLFLQQDGRVKVCDFGIARLVDRTTLTATGGLLGTPRYMAPEEFRGQPVDHRVDLYALGGVLYELFTGVPAFEADDPGLAAIMYKHLNETPLPPRSHRPDIPAHLERLVLDLLAKEPDRRPVGAAAVRDFLRRSGHTAASPPGPPRYLRPVERSQEATTVTASSVVEAPKVRKGIVAAAVGGVLAVALAGAGAFALPESWTPSPRRPGARGVRMRLSAVPAGHYRAAVDLFSRSWTALRTAVAEVPDEDFERPSGCTGWLVRDLVCHLVIDAQDVLITLVTPAETAPTVDAVTYWNLVEPPTGEDPLDALIPRLAAAYGDPRLLKFHLDDVGSAAGRAAGLADPAVRVSTKDEVLTVGDYLSAYVLEWTLHHLDLIVHLPSAAAPPAETLAAARASLEKIAGAPFPGSFSDQDALLIGTGRRTPADAEKAALGDLAGRLPLILG</sequence>
<keyword evidence="11" id="KW-1185">Reference proteome</keyword>
<dbReference type="InterPro" id="IPR008271">
    <property type="entry name" value="Ser/Thr_kinase_AS"/>
</dbReference>
<organism evidence="10 11">
    <name type="scientific">Actinoallomurus oryzae</name>
    <dbReference type="NCBI Taxonomy" id="502180"/>
    <lineage>
        <taxon>Bacteria</taxon>
        <taxon>Bacillati</taxon>
        <taxon>Actinomycetota</taxon>
        <taxon>Actinomycetes</taxon>
        <taxon>Streptosporangiales</taxon>
        <taxon>Thermomonosporaceae</taxon>
        <taxon>Actinoallomurus</taxon>
    </lineage>
</organism>
<keyword evidence="3" id="KW-0808">Transferase</keyword>
<dbReference type="InterPro" id="IPR034660">
    <property type="entry name" value="DinB/YfiT-like"/>
</dbReference>
<dbReference type="Gene3D" id="1.20.120.450">
    <property type="entry name" value="dinb family like domain"/>
    <property type="match status" value="1"/>
</dbReference>
<keyword evidence="5" id="KW-0418">Kinase</keyword>
<evidence type="ECO:0000256" key="8">
    <source>
        <dbReference type="SAM" id="Phobius"/>
    </source>
</evidence>
<dbReference type="EMBL" id="BAABHF010000038">
    <property type="protein sequence ID" value="GAA4506004.1"/>
    <property type="molecule type" value="Genomic_DNA"/>
</dbReference>
<dbReference type="Gene3D" id="1.10.510.10">
    <property type="entry name" value="Transferase(Phosphotransferase) domain 1"/>
    <property type="match status" value="1"/>
</dbReference>
<gene>
    <name evidence="10" type="ORF">GCM10023191_062540</name>
</gene>
<dbReference type="PROSITE" id="PS50011">
    <property type="entry name" value="PROTEIN_KINASE_DOM"/>
    <property type="match status" value="1"/>
</dbReference>
<dbReference type="PANTHER" id="PTHR43289:SF6">
    <property type="entry name" value="SERINE_THREONINE-PROTEIN KINASE NEKL-3"/>
    <property type="match status" value="1"/>
</dbReference>
<keyword evidence="8" id="KW-0472">Membrane</keyword>
<dbReference type="SMART" id="SM00220">
    <property type="entry name" value="S_TKc"/>
    <property type="match status" value="1"/>
</dbReference>
<dbReference type="InterPro" id="IPR017441">
    <property type="entry name" value="Protein_kinase_ATP_BS"/>
</dbReference>
<proteinExistence type="predicted"/>
<dbReference type="PROSITE" id="PS00108">
    <property type="entry name" value="PROTEIN_KINASE_ST"/>
    <property type="match status" value="1"/>
</dbReference>
<dbReference type="InterPro" id="IPR011009">
    <property type="entry name" value="Kinase-like_dom_sf"/>
</dbReference>
<keyword evidence="4 7" id="KW-0547">Nucleotide-binding</keyword>
<evidence type="ECO:0000256" key="2">
    <source>
        <dbReference type="ARBA" id="ARBA00022527"/>
    </source>
</evidence>
<feature type="domain" description="Protein kinase" evidence="9">
    <location>
        <begin position="34"/>
        <end position="293"/>
    </location>
</feature>
<feature type="binding site" evidence="7">
    <location>
        <position position="63"/>
    </location>
    <ligand>
        <name>ATP</name>
        <dbReference type="ChEBI" id="CHEBI:30616"/>
    </ligand>
</feature>
<dbReference type="Pfam" id="PF11716">
    <property type="entry name" value="MDMPI_N"/>
    <property type="match status" value="1"/>
</dbReference>
<evidence type="ECO:0000256" key="6">
    <source>
        <dbReference type="ARBA" id="ARBA00022840"/>
    </source>
</evidence>
<dbReference type="PANTHER" id="PTHR43289">
    <property type="entry name" value="MITOGEN-ACTIVATED PROTEIN KINASE KINASE KINASE 20-RELATED"/>
    <property type="match status" value="1"/>
</dbReference>
<evidence type="ECO:0000256" key="1">
    <source>
        <dbReference type="ARBA" id="ARBA00012513"/>
    </source>
</evidence>
<evidence type="ECO:0000256" key="5">
    <source>
        <dbReference type="ARBA" id="ARBA00022777"/>
    </source>
</evidence>
<evidence type="ECO:0000256" key="3">
    <source>
        <dbReference type="ARBA" id="ARBA00022679"/>
    </source>
</evidence>
<dbReference type="InterPro" id="IPR024344">
    <property type="entry name" value="MDMPI_metal-binding"/>
</dbReference>
<dbReference type="EC" id="2.7.11.1" evidence="1"/>
<dbReference type="Pfam" id="PF00069">
    <property type="entry name" value="Pkinase"/>
    <property type="match status" value="1"/>
</dbReference>
<protein>
    <recommendedName>
        <fullName evidence="1">non-specific serine/threonine protein kinase</fullName>
        <ecNumber evidence="1">2.7.11.1</ecNumber>
    </recommendedName>
</protein>
<evidence type="ECO:0000256" key="7">
    <source>
        <dbReference type="PROSITE-ProRule" id="PRU10141"/>
    </source>
</evidence>
<dbReference type="SUPFAM" id="SSF56112">
    <property type="entry name" value="Protein kinase-like (PK-like)"/>
    <property type="match status" value="1"/>
</dbReference>
<dbReference type="Proteomes" id="UP001500503">
    <property type="component" value="Unassembled WGS sequence"/>
</dbReference>
<accession>A0ABP8QNT5</accession>
<keyword evidence="2" id="KW-0723">Serine/threonine-protein kinase</keyword>
<evidence type="ECO:0000256" key="4">
    <source>
        <dbReference type="ARBA" id="ARBA00022741"/>
    </source>
</evidence>